<dbReference type="CDD" id="cd09731">
    <property type="entry name" value="Cse2_I-E"/>
    <property type="match status" value="1"/>
</dbReference>
<protein>
    <submittedName>
        <fullName evidence="1">Uncharacterized protein</fullName>
    </submittedName>
</protein>
<dbReference type="Pfam" id="PF09485">
    <property type="entry name" value="CRISPR_Cse2"/>
    <property type="match status" value="1"/>
</dbReference>
<comment type="caution">
    <text evidence="1">The sequence shown here is derived from an EMBL/GenBank/DDBJ whole genome shotgun (WGS) entry which is preliminary data.</text>
</comment>
<proteinExistence type="predicted"/>
<dbReference type="InterPro" id="IPR013382">
    <property type="entry name" value="CRISPR-assoc_prot_Cse2"/>
</dbReference>
<dbReference type="AlphaFoldDB" id="A0A9Q8IM03"/>
<sequence length="266" mass="31041">MEETIYSVTAGIIKSLDSDLESSYTKSILAELRNSINRDNDYSGIVWQLLFDKLPKDFLNNHRDGNLTKEESVILNTLQLYSVHQQGKNESVNLEEKEYVNDAGHFCVQYDGHNYHLDMKKSSDDQFTNHRVFQDASKLSKYVEEWASNFDKHSPNFDKSSSNEKKYTINFGGSLSNYRARLNDKTALDRRFNTMMAASTYEEFLNNLRHIIKIVKSKSTVQINYPKLAKDLYEFMGSEKDREKLQLIWSQSYYFKHNTGENSNEK</sequence>
<evidence type="ECO:0000313" key="1">
    <source>
        <dbReference type="EMBL" id="TPR44120.1"/>
    </source>
</evidence>
<dbReference type="Gene3D" id="1.10.520.40">
    <property type="entry name" value="CRISPR-associated protein Cse2"/>
    <property type="match status" value="1"/>
</dbReference>
<dbReference type="EMBL" id="QUBG01000003">
    <property type="protein sequence ID" value="TPR44120.1"/>
    <property type="molecule type" value="Genomic_DNA"/>
</dbReference>
<reference evidence="1" key="1">
    <citation type="submission" date="2018-08" db="EMBL/GenBank/DDBJ databases">
        <title>Comparative genomics of wild bee and flower associated Lactobacillus reveals potential adaptation to the bee host.</title>
        <authorList>
            <person name="Vuong H.Q."/>
            <person name="Mcfrederick Q.S."/>
        </authorList>
    </citation>
    <scope>NUCLEOTIDE SEQUENCE</scope>
    <source>
        <strain evidence="1">HV_63</strain>
    </source>
</reference>
<dbReference type="RefSeq" id="WP_140934399.1">
    <property type="nucleotide sequence ID" value="NZ_QUBF01000003.1"/>
</dbReference>
<gene>
    <name evidence="1" type="ORF">DY130_03520</name>
</gene>
<organism evidence="1 2">
    <name type="scientific">Apilactobacillus micheneri</name>
    <dbReference type="NCBI Taxonomy" id="1899430"/>
    <lineage>
        <taxon>Bacteria</taxon>
        <taxon>Bacillati</taxon>
        <taxon>Bacillota</taxon>
        <taxon>Bacilli</taxon>
        <taxon>Lactobacillales</taxon>
        <taxon>Lactobacillaceae</taxon>
        <taxon>Apilactobacillus</taxon>
    </lineage>
</organism>
<evidence type="ECO:0000313" key="2">
    <source>
        <dbReference type="Proteomes" id="UP000784700"/>
    </source>
</evidence>
<name>A0A9Q8IM03_9LACO</name>
<dbReference type="Proteomes" id="UP000784700">
    <property type="component" value="Unassembled WGS sequence"/>
</dbReference>
<dbReference type="GeneID" id="58108330"/>
<accession>A0A9Q8IM03</accession>
<dbReference type="InterPro" id="IPR038287">
    <property type="entry name" value="Cse2_sf"/>
</dbReference>
<dbReference type="NCBIfam" id="TIGR02548">
    <property type="entry name" value="casB_cse2"/>
    <property type="match status" value="2"/>
</dbReference>